<reference evidence="10" key="2">
    <citation type="submission" date="2021-04" db="EMBL/GenBank/DDBJ databases">
        <authorList>
            <person name="Gilroy R."/>
        </authorList>
    </citation>
    <scope>NUCLEOTIDE SEQUENCE</scope>
    <source>
        <strain evidence="10">CHK179-28034</strain>
    </source>
</reference>
<dbReference type="PANTHER" id="PTHR30008:SF0">
    <property type="entry name" value="EXODEOXYRIBONUCLEASE 7 LARGE SUBUNIT"/>
    <property type="match status" value="1"/>
</dbReference>
<evidence type="ECO:0000256" key="4">
    <source>
        <dbReference type="ARBA" id="ARBA00022839"/>
    </source>
</evidence>
<keyword evidence="2 5" id="KW-0540">Nuclease</keyword>
<feature type="domain" description="OB-fold nucleic acid binding" evidence="9">
    <location>
        <begin position="5"/>
        <end position="100"/>
    </location>
</feature>
<evidence type="ECO:0000313" key="11">
    <source>
        <dbReference type="Proteomes" id="UP000824049"/>
    </source>
</evidence>
<dbReference type="GO" id="GO:0003676">
    <property type="term" value="F:nucleic acid binding"/>
    <property type="evidence" value="ECO:0007669"/>
    <property type="project" value="InterPro"/>
</dbReference>
<evidence type="ECO:0000256" key="7">
    <source>
        <dbReference type="SAM" id="MobiDB-lite"/>
    </source>
</evidence>
<dbReference type="GO" id="GO:0008855">
    <property type="term" value="F:exodeoxyribonuclease VII activity"/>
    <property type="evidence" value="ECO:0007669"/>
    <property type="project" value="UniProtKB-UniRule"/>
</dbReference>
<proteinExistence type="inferred from homology"/>
<evidence type="ECO:0000256" key="3">
    <source>
        <dbReference type="ARBA" id="ARBA00022801"/>
    </source>
</evidence>
<reference evidence="10" key="1">
    <citation type="journal article" date="2021" name="PeerJ">
        <title>Extensive microbial diversity within the chicken gut microbiome revealed by metagenomics and culture.</title>
        <authorList>
            <person name="Gilroy R."/>
            <person name="Ravi A."/>
            <person name="Getino M."/>
            <person name="Pursley I."/>
            <person name="Horton D.L."/>
            <person name="Alikhan N.F."/>
            <person name="Baker D."/>
            <person name="Gharbi K."/>
            <person name="Hall N."/>
            <person name="Watson M."/>
            <person name="Adriaenssens E.M."/>
            <person name="Foster-Nyarko E."/>
            <person name="Jarju S."/>
            <person name="Secka A."/>
            <person name="Antonio M."/>
            <person name="Oren A."/>
            <person name="Chaudhuri R.R."/>
            <person name="La Ragione R."/>
            <person name="Hildebrand F."/>
            <person name="Pallen M.J."/>
        </authorList>
    </citation>
    <scope>NUCLEOTIDE SEQUENCE</scope>
    <source>
        <strain evidence="10">CHK179-28034</strain>
    </source>
</reference>
<dbReference type="EC" id="3.1.11.6" evidence="5"/>
<dbReference type="InterPro" id="IPR025824">
    <property type="entry name" value="OB-fold_nuc-bd_dom"/>
</dbReference>
<dbReference type="GO" id="GO:0009318">
    <property type="term" value="C:exodeoxyribonuclease VII complex"/>
    <property type="evidence" value="ECO:0007669"/>
    <property type="project" value="UniProtKB-UniRule"/>
</dbReference>
<dbReference type="InterPro" id="IPR003753">
    <property type="entry name" value="Exonuc_VII_L"/>
</dbReference>
<dbReference type="Pfam" id="PF13742">
    <property type="entry name" value="tRNA_anti_2"/>
    <property type="match status" value="1"/>
</dbReference>
<evidence type="ECO:0000256" key="6">
    <source>
        <dbReference type="RuleBase" id="RU004355"/>
    </source>
</evidence>
<comment type="catalytic activity">
    <reaction evidence="5 6">
        <text>Exonucleolytic cleavage in either 5'- to 3'- or 3'- to 5'-direction to yield nucleoside 5'-phosphates.</text>
        <dbReference type="EC" id="3.1.11.6"/>
    </reaction>
</comment>
<organism evidence="10 11">
    <name type="scientific">Candidatus Anaerobutyricum stercoris</name>
    <dbReference type="NCBI Taxonomy" id="2838457"/>
    <lineage>
        <taxon>Bacteria</taxon>
        <taxon>Bacillati</taxon>
        <taxon>Bacillota</taxon>
        <taxon>Clostridia</taxon>
        <taxon>Lachnospirales</taxon>
        <taxon>Lachnospiraceae</taxon>
        <taxon>Anaerobutyricum</taxon>
    </lineage>
</organism>
<gene>
    <name evidence="5 10" type="primary">xseA</name>
    <name evidence="10" type="ORF">H9968_06810</name>
</gene>
<sequence>MKQIFTVSQINSYIRRIFDSDYALRKIFLKGEVSNCKYHSSGHIYFTLKDAHSTIRCVMFANDRAKGLHFRLENGQMVIVQGNISVFERDGSYQLYAKELELSGAGELHVRYEQLKRELSELGYFDFERKKPLPSYPERIGIVTALTGAAIEDIKSIAARRNPFVQLYLFPAKVQGEGAAESIARGIRYFDDSGVDIIIIGRGGGSIEDLWAFNERIVADSIYEARTPIISGTGHEIDMTIADYCADVRAATPSAACELAIPDVYSIIQQFDRYRDELAGRMLYRVQEYRQRLLGEQRLLEARHPGTKLLRQKMLCQTLSERLHQTMDARLREARHGLMLRTERLHGLSPTARLTGGYVFAQDKAGRPMASVEQLTLHEPFSLIFSDGEAEVTPVSVTKRKGIPSGAKTRQRREDISTEQKEE</sequence>
<comment type="subunit">
    <text evidence="5">Heterooligomer composed of large and small subunits.</text>
</comment>
<dbReference type="AlphaFoldDB" id="A0A9D2EL44"/>
<dbReference type="Proteomes" id="UP000824049">
    <property type="component" value="Unassembled WGS sequence"/>
</dbReference>
<evidence type="ECO:0000256" key="1">
    <source>
        <dbReference type="ARBA" id="ARBA00022490"/>
    </source>
</evidence>
<accession>A0A9D2EL44</accession>
<evidence type="ECO:0000259" key="8">
    <source>
        <dbReference type="Pfam" id="PF02601"/>
    </source>
</evidence>
<feature type="compositionally biased region" description="Basic and acidic residues" evidence="7">
    <location>
        <begin position="412"/>
        <end position="423"/>
    </location>
</feature>
<dbReference type="PANTHER" id="PTHR30008">
    <property type="entry name" value="EXODEOXYRIBONUCLEASE 7 LARGE SUBUNIT"/>
    <property type="match status" value="1"/>
</dbReference>
<name>A0A9D2EL44_9FIRM</name>
<dbReference type="Gene3D" id="2.40.50.1010">
    <property type="match status" value="1"/>
</dbReference>
<evidence type="ECO:0000256" key="5">
    <source>
        <dbReference type="HAMAP-Rule" id="MF_00378"/>
    </source>
</evidence>
<feature type="domain" description="Exonuclease VII large subunit C-terminal" evidence="8">
    <location>
        <begin position="124"/>
        <end position="335"/>
    </location>
</feature>
<dbReference type="InterPro" id="IPR020579">
    <property type="entry name" value="Exonuc_VII_lsu_C"/>
</dbReference>
<evidence type="ECO:0000256" key="2">
    <source>
        <dbReference type="ARBA" id="ARBA00022722"/>
    </source>
</evidence>
<keyword evidence="4 5" id="KW-0269">Exonuclease</keyword>
<evidence type="ECO:0000259" key="9">
    <source>
        <dbReference type="Pfam" id="PF13742"/>
    </source>
</evidence>
<protein>
    <recommendedName>
        <fullName evidence="5">Exodeoxyribonuclease 7 large subunit</fullName>
        <ecNumber evidence="5">3.1.11.6</ecNumber>
    </recommendedName>
    <alternativeName>
        <fullName evidence="5">Exodeoxyribonuclease VII large subunit</fullName>
        <shortName evidence="5">Exonuclease VII large subunit</shortName>
    </alternativeName>
</protein>
<evidence type="ECO:0000313" key="10">
    <source>
        <dbReference type="EMBL" id="HIZ39619.1"/>
    </source>
</evidence>
<keyword evidence="1 5" id="KW-0963">Cytoplasm</keyword>
<feature type="region of interest" description="Disordered" evidence="7">
    <location>
        <begin position="394"/>
        <end position="423"/>
    </location>
</feature>
<comment type="function">
    <text evidence="5">Bidirectionally degrades single-stranded DNA into large acid-insoluble oligonucleotides, which are then degraded further into small acid-soluble oligonucleotides.</text>
</comment>
<comment type="caution">
    <text evidence="10">The sequence shown here is derived from an EMBL/GenBank/DDBJ whole genome shotgun (WGS) entry which is preliminary data.</text>
</comment>
<dbReference type="Pfam" id="PF02601">
    <property type="entry name" value="Exonuc_VII_L"/>
    <property type="match status" value="1"/>
</dbReference>
<dbReference type="EMBL" id="DXBR01000059">
    <property type="protein sequence ID" value="HIZ39619.1"/>
    <property type="molecule type" value="Genomic_DNA"/>
</dbReference>
<dbReference type="CDD" id="cd04489">
    <property type="entry name" value="ExoVII_LU_OBF"/>
    <property type="match status" value="1"/>
</dbReference>
<dbReference type="HAMAP" id="MF_00378">
    <property type="entry name" value="Exonuc_7_L"/>
    <property type="match status" value="1"/>
</dbReference>
<comment type="similarity">
    <text evidence="5 6">Belongs to the XseA family.</text>
</comment>
<dbReference type="GO" id="GO:0006308">
    <property type="term" value="P:DNA catabolic process"/>
    <property type="evidence" value="ECO:0007669"/>
    <property type="project" value="UniProtKB-UniRule"/>
</dbReference>
<comment type="subcellular location">
    <subcellularLocation>
        <location evidence="5 6">Cytoplasm</location>
    </subcellularLocation>
</comment>
<dbReference type="GO" id="GO:0005737">
    <property type="term" value="C:cytoplasm"/>
    <property type="evidence" value="ECO:0007669"/>
    <property type="project" value="UniProtKB-SubCell"/>
</dbReference>
<dbReference type="NCBIfam" id="TIGR00237">
    <property type="entry name" value="xseA"/>
    <property type="match status" value="1"/>
</dbReference>
<keyword evidence="3 5" id="KW-0378">Hydrolase</keyword>